<proteinExistence type="predicted"/>
<dbReference type="SMART" id="SM00943">
    <property type="entry name" value="Prim-Pol"/>
    <property type="match status" value="1"/>
</dbReference>
<dbReference type="Proteomes" id="UP000655523">
    <property type="component" value="Unassembled WGS sequence"/>
</dbReference>
<dbReference type="RefSeq" id="WP_172175490.1">
    <property type="nucleotide sequence ID" value="NZ_WOEZ01000225.1"/>
</dbReference>
<evidence type="ECO:0000313" key="3">
    <source>
        <dbReference type="EMBL" id="NPT60490.1"/>
    </source>
</evidence>
<dbReference type="Pfam" id="PF13148">
    <property type="entry name" value="DUF3987"/>
    <property type="match status" value="1"/>
</dbReference>
<organism evidence="3 4">
    <name type="scientific">Paraburkholderia elongata</name>
    <dbReference type="NCBI Taxonomy" id="2675747"/>
    <lineage>
        <taxon>Bacteria</taxon>
        <taxon>Pseudomonadati</taxon>
        <taxon>Pseudomonadota</taxon>
        <taxon>Betaproteobacteria</taxon>
        <taxon>Burkholderiales</taxon>
        <taxon>Burkholderiaceae</taxon>
        <taxon>Paraburkholderia</taxon>
    </lineage>
</organism>
<feature type="domain" description="Primase C-terminal 1" evidence="1">
    <location>
        <begin position="203"/>
        <end position="269"/>
    </location>
</feature>
<dbReference type="AlphaFoldDB" id="A0A972SNZ4"/>
<keyword evidence="4" id="KW-1185">Reference proteome</keyword>
<feature type="domain" description="DNA primase/polymerase bifunctional N-terminal" evidence="2">
    <location>
        <begin position="9"/>
        <end position="175"/>
    </location>
</feature>
<sequence length="776" mass="84070">MNNACQDTAISALSLGLCAIPAAGHTDRANPKRPFGAWRTYQQEHPLRRDIEALYTQYQFSTVGLVCGKVSGGLECLDFDTASGYELFLRAARTSDLAPLVARIEAGYSELSPKGAHQLYFCDAVGRNDKLHRALKIETRGEGGFVVIAPSCFADAGAHKQYRIKSGALASIARISPVEREQLHSFIRALGDSEPPGNGVARSMAADTIAEGGRNNYLTSLAGTLHSRGVCGETLSAALHAENKACCKPPLPDTEVEAILRSVTKYPPGRPSGTSAPLIWATPLDLPTGMPTVPPLDARVLLPSALGDWASDTSHRLQCPPDYPAVGLLVALSAVIGGRLSIRPKQRDDWTVTPNLWGLIIGRPSTLKSPAMAAALAPLNVLERDAYAKYDAALMNYRAQKAAYDLAVGHTKTQAKTKSATLQQASVTANLVSVMQQQPVVPTRTRYVVNDVTVEKLGEILAENPNGVLLFRDELKGFLAELEGEENATKRAFVLQAWAGDSGYNFDRIGRGSVRIERAILAVLGTTQPGVVEAHLASAMRGGVGDDGLIQRFQLAVYPEEPDSSALVDEFPDLQAAAFVSALFQRLAQLDPASIGAQQDNIGAADGQWYLRFDATAQQVFNTWYSKLMGLIKRTEHGAVASHYGKYRSLVPSLALIFHLAEGRSGPVDETALYRAIGWAAFLKKHAARIYHYSIRSDARAACALGDAIKEGKLEDGFALRDVRRKCWSGLTSPLLCQQAIEILVEHHWLSMERVETNGKVTERCRINPALIKMQN</sequence>
<dbReference type="InterPro" id="IPR015330">
    <property type="entry name" value="DNA_primase/pol_bifunc_N"/>
</dbReference>
<dbReference type="SUPFAM" id="SSF56747">
    <property type="entry name" value="Prim-pol domain"/>
    <property type="match status" value="1"/>
</dbReference>
<evidence type="ECO:0000259" key="1">
    <source>
        <dbReference type="SMART" id="SM00942"/>
    </source>
</evidence>
<dbReference type="Pfam" id="PF09250">
    <property type="entry name" value="Prim-Pol"/>
    <property type="match status" value="1"/>
</dbReference>
<dbReference type="InterPro" id="IPR014820">
    <property type="entry name" value="PriCT_1"/>
</dbReference>
<comment type="caution">
    <text evidence="3">The sequence shown here is derived from an EMBL/GenBank/DDBJ whole genome shotgun (WGS) entry which is preliminary data.</text>
</comment>
<dbReference type="EMBL" id="WOEZ01000225">
    <property type="protein sequence ID" value="NPT60490.1"/>
    <property type="molecule type" value="Genomic_DNA"/>
</dbReference>
<name>A0A972SNZ4_9BURK</name>
<evidence type="ECO:0000313" key="4">
    <source>
        <dbReference type="Proteomes" id="UP000655523"/>
    </source>
</evidence>
<dbReference type="SMART" id="SM00942">
    <property type="entry name" value="PriCT_1"/>
    <property type="match status" value="1"/>
</dbReference>
<dbReference type="Pfam" id="PF08708">
    <property type="entry name" value="PriCT_1"/>
    <property type="match status" value="1"/>
</dbReference>
<accession>A0A972SNZ4</accession>
<gene>
    <name evidence="3" type="ORF">GNZ13_39560</name>
</gene>
<dbReference type="InterPro" id="IPR025048">
    <property type="entry name" value="DUF3987"/>
</dbReference>
<evidence type="ECO:0000259" key="2">
    <source>
        <dbReference type="SMART" id="SM00943"/>
    </source>
</evidence>
<protein>
    <submittedName>
        <fullName evidence="3">DUF3987 domain-containing protein</fullName>
    </submittedName>
</protein>
<reference evidence="3 4" key="1">
    <citation type="submission" date="2019-11" db="EMBL/GenBank/DDBJ databases">
        <title>Metabolism of dissolved organic matter in forest soils.</title>
        <authorList>
            <person name="Cyle K.T."/>
            <person name="Wilhelm R.C."/>
            <person name="Martinez C.E."/>
        </authorList>
    </citation>
    <scope>NUCLEOTIDE SEQUENCE [LARGE SCALE GENOMIC DNA]</scope>
    <source>
        <strain evidence="3 4">5N</strain>
    </source>
</reference>